<evidence type="ECO:0000313" key="2">
    <source>
        <dbReference type="EMBL" id="SNU32535.1"/>
    </source>
</evidence>
<name>A0A285AV37_9ENTR</name>
<dbReference type="AlphaFoldDB" id="A0A285AV37"/>
<dbReference type="RefSeq" id="WP_098140167.1">
    <property type="nucleotide sequence ID" value="NZ_CBCSJA010000067.1"/>
</dbReference>
<sequence length="238" mass="26610">MNFRLVSCLLFLLLPATYVVADSRINLSADIIVEENNNNLNAKINYFKNKGDNTKYIRITNKTVITPLMLTFPDIDFSIAAKNGHGTIASIGKNFVWVEPGSDVVLRINEGVKFYDFIPVVYMVGKKKPKVLTVVTGKEINAAKESIIITYKDSPEFIRITNNDVVNSVSNFDEVSKIKSGFSNLKVSRFTSINLDKEVYIISRNGMLGGSQYFTKNLIAYPNENIIIKATGVTHVKK</sequence>
<protein>
    <submittedName>
        <fullName evidence="2">Uncharacterized protein</fullName>
    </submittedName>
</protein>
<gene>
    <name evidence="2" type="ORF">KOSB73_100049</name>
</gene>
<dbReference type="Proteomes" id="UP000220639">
    <property type="component" value="Unassembled WGS sequence"/>
</dbReference>
<evidence type="ECO:0000256" key="1">
    <source>
        <dbReference type="SAM" id="SignalP"/>
    </source>
</evidence>
<reference evidence="3" key="1">
    <citation type="submission" date="2017-08" db="EMBL/GenBank/DDBJ databases">
        <authorList>
            <person name="Brisse S."/>
        </authorList>
    </citation>
    <scope>NUCLEOTIDE SEQUENCE [LARGE SCALE GENOMIC DNA]</scope>
    <source>
        <strain evidence="3">06D021</strain>
    </source>
</reference>
<keyword evidence="1" id="KW-0732">Signal</keyword>
<dbReference type="EMBL" id="FZTC01000002">
    <property type="protein sequence ID" value="SNU32535.1"/>
    <property type="molecule type" value="Genomic_DNA"/>
</dbReference>
<feature type="signal peptide" evidence="1">
    <location>
        <begin position="1"/>
        <end position="21"/>
    </location>
</feature>
<feature type="chain" id="PRO_5012560698" evidence="1">
    <location>
        <begin position="22"/>
        <end position="238"/>
    </location>
</feature>
<organism evidence="2 3">
    <name type="scientific">Klebsiella grimontii</name>
    <dbReference type="NCBI Taxonomy" id="2058152"/>
    <lineage>
        <taxon>Bacteria</taxon>
        <taxon>Pseudomonadati</taxon>
        <taxon>Pseudomonadota</taxon>
        <taxon>Gammaproteobacteria</taxon>
        <taxon>Enterobacterales</taxon>
        <taxon>Enterobacteriaceae</taxon>
        <taxon>Klebsiella/Raoultella group</taxon>
        <taxon>Klebsiella</taxon>
    </lineage>
</organism>
<evidence type="ECO:0000313" key="3">
    <source>
        <dbReference type="Proteomes" id="UP000220639"/>
    </source>
</evidence>
<accession>A0A285AV37</accession>
<proteinExistence type="predicted"/>